<dbReference type="Proteomes" id="UP000291020">
    <property type="component" value="Unassembled WGS sequence"/>
</dbReference>
<evidence type="ECO:0000313" key="7">
    <source>
        <dbReference type="Ensembl" id="ENSGAGP00000025276.1"/>
    </source>
</evidence>
<keyword evidence="3" id="KW-0970">Cilium biogenesis/degradation</keyword>
<dbReference type="GO" id="GO:0030992">
    <property type="term" value="C:intraciliary transport particle B"/>
    <property type="evidence" value="ECO:0007669"/>
    <property type="project" value="TreeGrafter"/>
</dbReference>
<evidence type="ECO:0008006" key="9">
    <source>
        <dbReference type="Google" id="ProtNLM"/>
    </source>
</evidence>
<reference evidence="8" key="1">
    <citation type="journal article" date="2017" name="PLoS ONE">
        <title>The Agassiz's desert tortoise genome provides a resource for the conservation of a threatened species.</title>
        <authorList>
            <person name="Tollis M."/>
            <person name="DeNardo D.F."/>
            <person name="Cornelius J.A."/>
            <person name="Dolby G.A."/>
            <person name="Edwards T."/>
            <person name="Henen B.T."/>
            <person name="Karl A.E."/>
            <person name="Murphy R.W."/>
            <person name="Kusumi K."/>
        </authorList>
    </citation>
    <scope>NUCLEOTIDE SEQUENCE [LARGE SCALE GENOMIC DNA]</scope>
</reference>
<comment type="subcellular location">
    <subcellularLocation>
        <location evidence="1">Cell projection</location>
        <location evidence="1">Cilium</location>
    </subcellularLocation>
</comment>
<sequence length="93" mass="11007">MSFRDLRNFTEMMRALGYPRLISMENFRTPNFMLVSEMLLWLCRRLVLYFSASKSIKSVTRPDIGEPFGADVLEWSCTEWLKEELGEIEIESF</sequence>
<dbReference type="PANTHER" id="PTHR21547:SF0">
    <property type="entry name" value="CLUSTERIN-ASSOCIATED PROTEIN 1"/>
    <property type="match status" value="1"/>
</dbReference>
<dbReference type="PANTHER" id="PTHR21547">
    <property type="entry name" value="CLUSTERIN ASSOCIATED PROTEIN 1"/>
    <property type="match status" value="1"/>
</dbReference>
<keyword evidence="8" id="KW-1185">Reference proteome</keyword>
<dbReference type="STRING" id="38772.ENSGAGP00000025276"/>
<evidence type="ECO:0000256" key="2">
    <source>
        <dbReference type="ARBA" id="ARBA00008340"/>
    </source>
</evidence>
<dbReference type="GO" id="GO:0060271">
    <property type="term" value="P:cilium assembly"/>
    <property type="evidence" value="ECO:0007669"/>
    <property type="project" value="TreeGrafter"/>
</dbReference>
<reference evidence="7" key="3">
    <citation type="submission" date="2025-09" db="UniProtKB">
        <authorList>
            <consortium name="Ensembl"/>
        </authorList>
    </citation>
    <scope>IDENTIFICATION</scope>
</reference>
<dbReference type="GO" id="GO:0005929">
    <property type="term" value="C:cilium"/>
    <property type="evidence" value="ECO:0007669"/>
    <property type="project" value="UniProtKB-SubCell"/>
</dbReference>
<evidence type="ECO:0000313" key="8">
    <source>
        <dbReference type="Proteomes" id="UP000291020"/>
    </source>
</evidence>
<evidence type="ECO:0000256" key="1">
    <source>
        <dbReference type="ARBA" id="ARBA00004138"/>
    </source>
</evidence>
<organism evidence="7 8">
    <name type="scientific">Gopherus agassizii</name>
    <name type="common">Agassiz's desert tortoise</name>
    <dbReference type="NCBI Taxonomy" id="38772"/>
    <lineage>
        <taxon>Eukaryota</taxon>
        <taxon>Metazoa</taxon>
        <taxon>Chordata</taxon>
        <taxon>Craniata</taxon>
        <taxon>Vertebrata</taxon>
        <taxon>Euteleostomi</taxon>
        <taxon>Archelosauria</taxon>
        <taxon>Testudinata</taxon>
        <taxon>Testudines</taxon>
        <taxon>Cryptodira</taxon>
        <taxon>Durocryptodira</taxon>
        <taxon>Testudinoidea</taxon>
        <taxon>Testudinidae</taxon>
        <taxon>Gopherus</taxon>
    </lineage>
</organism>
<proteinExistence type="inferred from homology"/>
<evidence type="ECO:0000256" key="3">
    <source>
        <dbReference type="ARBA" id="ARBA00022794"/>
    </source>
</evidence>
<evidence type="ECO:0000256" key="5">
    <source>
        <dbReference type="ARBA" id="ARBA00023069"/>
    </source>
</evidence>
<dbReference type="AlphaFoldDB" id="A0A452IBX2"/>
<keyword evidence="6" id="KW-0966">Cell projection</keyword>
<dbReference type="GO" id="GO:0005815">
    <property type="term" value="C:microtubule organizing center"/>
    <property type="evidence" value="ECO:0007669"/>
    <property type="project" value="TreeGrafter"/>
</dbReference>
<reference evidence="7" key="2">
    <citation type="submission" date="2025-08" db="UniProtKB">
        <authorList>
            <consortium name="Ensembl"/>
        </authorList>
    </citation>
    <scope>IDENTIFICATION</scope>
</reference>
<accession>A0A452IBX2</accession>
<dbReference type="Pfam" id="PF10234">
    <property type="entry name" value="Cluap1"/>
    <property type="match status" value="1"/>
</dbReference>
<evidence type="ECO:0000256" key="4">
    <source>
        <dbReference type="ARBA" id="ARBA00023054"/>
    </source>
</evidence>
<keyword evidence="4" id="KW-0175">Coiled coil</keyword>
<dbReference type="InterPro" id="IPR019366">
    <property type="entry name" value="Clusterin-associated_protein-1"/>
</dbReference>
<keyword evidence="5" id="KW-0969">Cilium</keyword>
<protein>
    <recommendedName>
        <fullName evidence="9">Clusterin associated protein 1</fullName>
    </recommendedName>
</protein>
<name>A0A452IBX2_9SAUR</name>
<comment type="similarity">
    <text evidence="2">Belongs to the CLUAP1 family.</text>
</comment>
<evidence type="ECO:0000256" key="6">
    <source>
        <dbReference type="ARBA" id="ARBA00023273"/>
    </source>
</evidence>
<dbReference type="Ensembl" id="ENSGAGT00000028774.1">
    <property type="protein sequence ID" value="ENSGAGP00000025276.1"/>
    <property type="gene ID" value="ENSGAGG00000018489.1"/>
</dbReference>